<organism evidence="3 4">
    <name type="scientific">Geodermatophilus tzadiensis</name>
    <dbReference type="NCBI Taxonomy" id="1137988"/>
    <lineage>
        <taxon>Bacteria</taxon>
        <taxon>Bacillati</taxon>
        <taxon>Actinomycetota</taxon>
        <taxon>Actinomycetes</taxon>
        <taxon>Geodermatophilales</taxon>
        <taxon>Geodermatophilaceae</taxon>
        <taxon>Geodermatophilus</taxon>
    </lineage>
</organism>
<feature type="transmembrane region" description="Helical" evidence="2">
    <location>
        <begin position="43"/>
        <end position="62"/>
    </location>
</feature>
<evidence type="ECO:0000313" key="4">
    <source>
        <dbReference type="Proteomes" id="UP000239210"/>
    </source>
</evidence>
<evidence type="ECO:0000256" key="1">
    <source>
        <dbReference type="SAM" id="MobiDB-lite"/>
    </source>
</evidence>
<dbReference type="AlphaFoldDB" id="A0A2T0TTH6"/>
<sequence>MDVPQLLAGFGDWAFDRHANVLSWYVRPLFLIPLAWSAHRRSGWGIAGTLVALATSVFWFPAPARPDPQVLEFLDFEREWLTGPWDLPKVASSLLAPLALGAYCLAFWRRSVVWGLVLLDLMAGGKLLWGVVVGNGTGWAMTAPALVGLLVCNAAVLWGVRRLRSRRVHPAAEPPAPLVGSSGPSGPAGTTSWPR</sequence>
<comment type="caution">
    <text evidence="3">The sequence shown here is derived from an EMBL/GenBank/DDBJ whole genome shotgun (WGS) entry which is preliminary data.</text>
</comment>
<keyword evidence="4" id="KW-1185">Reference proteome</keyword>
<feature type="region of interest" description="Disordered" evidence="1">
    <location>
        <begin position="172"/>
        <end position="195"/>
    </location>
</feature>
<keyword evidence="2" id="KW-1133">Transmembrane helix</keyword>
<feature type="transmembrane region" description="Helical" evidence="2">
    <location>
        <begin position="90"/>
        <end position="108"/>
    </location>
</feature>
<dbReference type="EMBL" id="PVTG01000007">
    <property type="protein sequence ID" value="PRY48965.1"/>
    <property type="molecule type" value="Genomic_DNA"/>
</dbReference>
<feature type="compositionally biased region" description="Low complexity" evidence="1">
    <location>
        <begin position="178"/>
        <end position="195"/>
    </location>
</feature>
<keyword evidence="2" id="KW-0472">Membrane</keyword>
<reference evidence="3 4" key="1">
    <citation type="submission" date="2018-03" db="EMBL/GenBank/DDBJ databases">
        <title>Genomic Encyclopedia of Archaeal and Bacterial Type Strains, Phase II (KMG-II): from individual species to whole genera.</title>
        <authorList>
            <person name="Goeker M."/>
        </authorList>
    </citation>
    <scope>NUCLEOTIDE SEQUENCE [LARGE SCALE GENOMIC DNA]</scope>
    <source>
        <strain evidence="3 4">DSM 45416</strain>
    </source>
</reference>
<gene>
    <name evidence="3" type="ORF">LY71_10747</name>
</gene>
<feature type="transmembrane region" description="Helical" evidence="2">
    <location>
        <begin position="113"/>
        <end position="132"/>
    </location>
</feature>
<keyword evidence="2" id="KW-0812">Transmembrane</keyword>
<evidence type="ECO:0000256" key="2">
    <source>
        <dbReference type="SAM" id="Phobius"/>
    </source>
</evidence>
<dbReference type="RefSeq" id="WP_146146104.1">
    <property type="nucleotide sequence ID" value="NZ_PVTG01000007.1"/>
</dbReference>
<protein>
    <submittedName>
        <fullName evidence="3">Uncharacterized protein</fullName>
    </submittedName>
</protein>
<evidence type="ECO:0000313" key="3">
    <source>
        <dbReference type="EMBL" id="PRY48965.1"/>
    </source>
</evidence>
<feature type="transmembrane region" description="Helical" evidence="2">
    <location>
        <begin position="138"/>
        <end position="160"/>
    </location>
</feature>
<dbReference type="Proteomes" id="UP000239210">
    <property type="component" value="Unassembled WGS sequence"/>
</dbReference>
<proteinExistence type="predicted"/>
<accession>A0A2T0TTH6</accession>
<feature type="transmembrane region" description="Helical" evidence="2">
    <location>
        <begin position="20"/>
        <end position="36"/>
    </location>
</feature>
<name>A0A2T0TTH6_9ACTN</name>
<dbReference type="OrthoDB" id="3425563at2"/>